<evidence type="ECO:0000256" key="3">
    <source>
        <dbReference type="ARBA" id="ARBA00022491"/>
    </source>
</evidence>
<keyword evidence="10 13" id="KW-0804">Transcription</keyword>
<comment type="subunit">
    <text evidence="2 13">Homodimer.</text>
</comment>
<dbReference type="PANTHER" id="PTHR33516:SF2">
    <property type="entry name" value="LEXA REPRESSOR-RELATED"/>
    <property type="match status" value="1"/>
</dbReference>
<evidence type="ECO:0000256" key="10">
    <source>
        <dbReference type="ARBA" id="ARBA00023163"/>
    </source>
</evidence>
<dbReference type="SUPFAM" id="SSF51306">
    <property type="entry name" value="LexA/Signal peptidase"/>
    <property type="match status" value="1"/>
</dbReference>
<protein>
    <recommendedName>
        <fullName evidence="13">LexA repressor</fullName>
        <ecNumber evidence="13">3.4.21.88</ecNumber>
    </recommendedName>
</protein>
<dbReference type="GO" id="GO:0003677">
    <property type="term" value="F:DNA binding"/>
    <property type="evidence" value="ECO:0007669"/>
    <property type="project" value="UniProtKB-UniRule"/>
</dbReference>
<evidence type="ECO:0000256" key="11">
    <source>
        <dbReference type="ARBA" id="ARBA00023204"/>
    </source>
</evidence>
<dbReference type="GO" id="GO:0045892">
    <property type="term" value="P:negative regulation of DNA-templated transcription"/>
    <property type="evidence" value="ECO:0007669"/>
    <property type="project" value="UniProtKB-UniRule"/>
</dbReference>
<evidence type="ECO:0000256" key="2">
    <source>
        <dbReference type="ARBA" id="ARBA00011738"/>
    </source>
</evidence>
<dbReference type="Pfam" id="PF00717">
    <property type="entry name" value="Peptidase_S24"/>
    <property type="match status" value="1"/>
</dbReference>
<dbReference type="HAMAP" id="MF_00015">
    <property type="entry name" value="LexA"/>
    <property type="match status" value="1"/>
</dbReference>
<dbReference type="PANTHER" id="PTHR33516">
    <property type="entry name" value="LEXA REPRESSOR"/>
    <property type="match status" value="1"/>
</dbReference>
<dbReference type="Proteomes" id="UP000588068">
    <property type="component" value="Unassembled WGS sequence"/>
</dbReference>
<dbReference type="EC" id="3.4.21.88" evidence="13"/>
<feature type="DNA-binding region" description="H-T-H motif" evidence="13">
    <location>
        <begin position="28"/>
        <end position="48"/>
    </location>
</feature>
<dbReference type="NCBIfam" id="TIGR00498">
    <property type="entry name" value="lexA"/>
    <property type="match status" value="1"/>
</dbReference>
<dbReference type="InterPro" id="IPR039418">
    <property type="entry name" value="LexA-like"/>
</dbReference>
<dbReference type="FunFam" id="1.10.10.10:FF:000009">
    <property type="entry name" value="LexA repressor"/>
    <property type="match status" value="1"/>
</dbReference>
<name>A0A841HHV9_9GAMM</name>
<dbReference type="InterPro" id="IPR036390">
    <property type="entry name" value="WH_DNA-bd_sf"/>
</dbReference>
<dbReference type="InterPro" id="IPR006200">
    <property type="entry name" value="LexA"/>
</dbReference>
<dbReference type="InterPro" id="IPR036388">
    <property type="entry name" value="WH-like_DNA-bd_sf"/>
</dbReference>
<dbReference type="GO" id="GO:0004252">
    <property type="term" value="F:serine-type endopeptidase activity"/>
    <property type="evidence" value="ECO:0007669"/>
    <property type="project" value="UniProtKB-UniRule"/>
</dbReference>
<dbReference type="InterPro" id="IPR006199">
    <property type="entry name" value="LexA_DNA-bd_dom"/>
</dbReference>
<evidence type="ECO:0000256" key="1">
    <source>
        <dbReference type="ARBA" id="ARBA00007484"/>
    </source>
</evidence>
<keyword evidence="6 13" id="KW-0378">Hydrolase</keyword>
<keyword evidence="4 13" id="KW-0235">DNA replication</keyword>
<evidence type="ECO:0000256" key="4">
    <source>
        <dbReference type="ARBA" id="ARBA00022705"/>
    </source>
</evidence>
<dbReference type="RefSeq" id="WP_184329620.1">
    <property type="nucleotide sequence ID" value="NZ_JACHHZ010000001.1"/>
</dbReference>
<dbReference type="GO" id="GO:0006260">
    <property type="term" value="P:DNA replication"/>
    <property type="evidence" value="ECO:0007669"/>
    <property type="project" value="UniProtKB-UniRule"/>
</dbReference>
<accession>A0A841HHV9</accession>
<reference evidence="17 18" key="1">
    <citation type="submission" date="2020-08" db="EMBL/GenBank/DDBJ databases">
        <title>Genomic Encyclopedia of Type Strains, Phase IV (KMG-IV): sequencing the most valuable type-strain genomes for metagenomic binning, comparative biology and taxonomic classification.</title>
        <authorList>
            <person name="Goeker M."/>
        </authorList>
    </citation>
    <scope>NUCLEOTIDE SEQUENCE [LARGE SCALE GENOMIC DNA]</scope>
    <source>
        <strain evidence="17 18">DSM 26723</strain>
    </source>
</reference>
<evidence type="ECO:0000259" key="16">
    <source>
        <dbReference type="Pfam" id="PF01726"/>
    </source>
</evidence>
<keyword evidence="12 13" id="KW-0742">SOS response</keyword>
<dbReference type="FunFam" id="2.10.109.10:FF:000001">
    <property type="entry name" value="LexA repressor"/>
    <property type="match status" value="1"/>
</dbReference>
<evidence type="ECO:0000313" key="17">
    <source>
        <dbReference type="EMBL" id="MBB6091848.1"/>
    </source>
</evidence>
<keyword evidence="11 13" id="KW-0234">DNA repair</keyword>
<dbReference type="CDD" id="cd06529">
    <property type="entry name" value="S24_LexA-like"/>
    <property type="match status" value="1"/>
</dbReference>
<feature type="active site" description="For autocatalytic cleavage activity" evidence="13">
    <location>
        <position position="158"/>
    </location>
</feature>
<keyword evidence="9 13" id="KW-0238">DNA-binding</keyword>
<proteinExistence type="inferred from homology"/>
<keyword evidence="7 13" id="KW-0068">Autocatalytic cleavage</keyword>
<dbReference type="InterPro" id="IPR006197">
    <property type="entry name" value="Peptidase_S24_LexA"/>
</dbReference>
<dbReference type="Gene3D" id="2.10.109.10">
    <property type="entry name" value="Umud Fragment, subunit A"/>
    <property type="match status" value="1"/>
</dbReference>
<dbReference type="InterPro" id="IPR050077">
    <property type="entry name" value="LexA_repressor"/>
</dbReference>
<evidence type="ECO:0000256" key="7">
    <source>
        <dbReference type="ARBA" id="ARBA00022813"/>
    </source>
</evidence>
<evidence type="ECO:0000256" key="9">
    <source>
        <dbReference type="ARBA" id="ARBA00023125"/>
    </source>
</evidence>
<dbReference type="GO" id="GO:0006281">
    <property type="term" value="P:DNA repair"/>
    <property type="evidence" value="ECO:0007669"/>
    <property type="project" value="UniProtKB-UniRule"/>
</dbReference>
<gene>
    <name evidence="13" type="primary">lexA</name>
    <name evidence="17" type="ORF">HNQ60_000694</name>
</gene>
<feature type="active site" description="For autocatalytic cleavage activity" evidence="13">
    <location>
        <position position="121"/>
    </location>
</feature>
<sequence length="208" mass="23306">MSELTPRQREILKLIQEAVADSGMPPTRAEIAEAFGFKSPNAAEEHLRALQRKGVIDLIPGASRGIQLKDSLREQMGLPLIGRVAAGRPILAEEHIETHLQIDPKIFQPRAHYLLKVRGMSMKDIGILDGDLVAVHRTPDVRSRQVVVARLDNEVTVKRYKQEGKIVWLLPENEEFEPIKVDLKEQSLTIEGVVVGVLRQGKTKGMFQ</sequence>
<organism evidence="17 18">
    <name type="scientific">Povalibacter uvarum</name>
    <dbReference type="NCBI Taxonomy" id="732238"/>
    <lineage>
        <taxon>Bacteria</taxon>
        <taxon>Pseudomonadati</taxon>
        <taxon>Pseudomonadota</taxon>
        <taxon>Gammaproteobacteria</taxon>
        <taxon>Steroidobacterales</taxon>
        <taxon>Steroidobacteraceae</taxon>
        <taxon>Povalibacter</taxon>
    </lineage>
</organism>
<comment type="similarity">
    <text evidence="1 13 14">Belongs to the peptidase S24 family.</text>
</comment>
<comment type="catalytic activity">
    <reaction evidence="13">
        <text>Hydrolysis of Ala-|-Gly bond in repressor LexA.</text>
        <dbReference type="EC" id="3.4.21.88"/>
    </reaction>
</comment>
<evidence type="ECO:0000256" key="6">
    <source>
        <dbReference type="ARBA" id="ARBA00022801"/>
    </source>
</evidence>
<evidence type="ECO:0000256" key="14">
    <source>
        <dbReference type="RuleBase" id="RU003991"/>
    </source>
</evidence>
<dbReference type="Gene3D" id="1.10.10.10">
    <property type="entry name" value="Winged helix-like DNA-binding domain superfamily/Winged helix DNA-binding domain"/>
    <property type="match status" value="1"/>
</dbReference>
<dbReference type="GO" id="GO:0009432">
    <property type="term" value="P:SOS response"/>
    <property type="evidence" value="ECO:0007669"/>
    <property type="project" value="UniProtKB-UniRule"/>
</dbReference>
<dbReference type="Pfam" id="PF01726">
    <property type="entry name" value="LexA_DNA_bind"/>
    <property type="match status" value="1"/>
</dbReference>
<dbReference type="InterPro" id="IPR015927">
    <property type="entry name" value="Peptidase_S24_S26A/B/C"/>
</dbReference>
<dbReference type="PRINTS" id="PR00726">
    <property type="entry name" value="LEXASERPTASE"/>
</dbReference>
<keyword evidence="5 13" id="KW-0227">DNA damage</keyword>
<dbReference type="GO" id="GO:0006508">
    <property type="term" value="P:proteolysis"/>
    <property type="evidence" value="ECO:0007669"/>
    <property type="project" value="InterPro"/>
</dbReference>
<keyword evidence="8 13" id="KW-0805">Transcription regulation</keyword>
<dbReference type="SUPFAM" id="SSF46785">
    <property type="entry name" value="Winged helix' DNA-binding domain"/>
    <property type="match status" value="1"/>
</dbReference>
<keyword evidence="18" id="KW-1185">Reference proteome</keyword>
<evidence type="ECO:0000256" key="12">
    <source>
        <dbReference type="ARBA" id="ARBA00023236"/>
    </source>
</evidence>
<evidence type="ECO:0000259" key="15">
    <source>
        <dbReference type="Pfam" id="PF00717"/>
    </source>
</evidence>
<evidence type="ECO:0000313" key="18">
    <source>
        <dbReference type="Proteomes" id="UP000588068"/>
    </source>
</evidence>
<evidence type="ECO:0000256" key="13">
    <source>
        <dbReference type="HAMAP-Rule" id="MF_00015"/>
    </source>
</evidence>
<dbReference type="AlphaFoldDB" id="A0A841HHV9"/>
<evidence type="ECO:0000256" key="5">
    <source>
        <dbReference type="ARBA" id="ARBA00022763"/>
    </source>
</evidence>
<evidence type="ECO:0000256" key="8">
    <source>
        <dbReference type="ARBA" id="ARBA00023015"/>
    </source>
</evidence>
<feature type="domain" description="Peptidase S24/S26A/S26B/S26C" evidence="15">
    <location>
        <begin position="79"/>
        <end position="195"/>
    </location>
</feature>
<dbReference type="InterPro" id="IPR036286">
    <property type="entry name" value="LexA/Signal_pep-like_sf"/>
</dbReference>
<dbReference type="EMBL" id="JACHHZ010000001">
    <property type="protein sequence ID" value="MBB6091848.1"/>
    <property type="molecule type" value="Genomic_DNA"/>
</dbReference>
<comment type="function">
    <text evidence="13">Represses a number of genes involved in the response to DNA damage (SOS response), including recA and lexA. In the presence of single-stranded DNA, RecA interacts with LexA causing an autocatalytic cleavage which disrupts the DNA-binding part of LexA, leading to derepression of the SOS regulon and eventually DNA repair.</text>
</comment>
<feature type="domain" description="LexA repressor DNA-binding" evidence="16">
    <location>
        <begin position="1"/>
        <end position="65"/>
    </location>
</feature>
<feature type="site" description="Cleavage; by autolysis" evidence="13">
    <location>
        <begin position="86"/>
        <end position="87"/>
    </location>
</feature>
<comment type="caution">
    <text evidence="17">The sequence shown here is derived from an EMBL/GenBank/DDBJ whole genome shotgun (WGS) entry which is preliminary data.</text>
</comment>
<keyword evidence="3 13" id="KW-0678">Repressor</keyword>